<keyword evidence="7" id="KW-1185">Reference proteome</keyword>
<evidence type="ECO:0000256" key="3">
    <source>
        <dbReference type="ARBA" id="ARBA00023125"/>
    </source>
</evidence>
<evidence type="ECO:0000259" key="5">
    <source>
        <dbReference type="PROSITE" id="PS50937"/>
    </source>
</evidence>
<dbReference type="SUPFAM" id="SSF46955">
    <property type="entry name" value="Putative DNA-binding domain"/>
    <property type="match status" value="2"/>
</dbReference>
<dbReference type="InterPro" id="IPR047057">
    <property type="entry name" value="MerR_fam"/>
</dbReference>
<evidence type="ECO:0000313" key="6">
    <source>
        <dbReference type="EMBL" id="RJX37605.1"/>
    </source>
</evidence>
<dbReference type="Gene3D" id="1.10.1660.10">
    <property type="match status" value="2"/>
</dbReference>
<comment type="caution">
    <text evidence="6">The sequence shown here is derived from an EMBL/GenBank/DDBJ whole genome shotgun (WGS) entry which is preliminary data.</text>
</comment>
<dbReference type="RefSeq" id="WP_120113530.1">
    <property type="nucleotide sequence ID" value="NZ_QXQB01000005.1"/>
</dbReference>
<dbReference type="GO" id="GO:0003700">
    <property type="term" value="F:DNA-binding transcription factor activity"/>
    <property type="evidence" value="ECO:0007669"/>
    <property type="project" value="InterPro"/>
</dbReference>
<gene>
    <name evidence="6" type="ORF">D3P09_21755</name>
</gene>
<dbReference type="EMBL" id="QXQB01000005">
    <property type="protein sequence ID" value="RJX37605.1"/>
    <property type="molecule type" value="Genomic_DNA"/>
</dbReference>
<dbReference type="AlphaFoldDB" id="A0A3A6PBL7"/>
<evidence type="ECO:0000313" key="7">
    <source>
        <dbReference type="Proteomes" id="UP000267798"/>
    </source>
</evidence>
<dbReference type="SMART" id="SM00422">
    <property type="entry name" value="HTH_MERR"/>
    <property type="match status" value="2"/>
</dbReference>
<dbReference type="Pfam" id="PF00376">
    <property type="entry name" value="MerR"/>
    <property type="match status" value="1"/>
</dbReference>
<feature type="domain" description="HTH merR-type" evidence="5">
    <location>
        <begin position="9"/>
        <end position="71"/>
    </location>
</feature>
<name>A0A3A6PBL7_9BACL</name>
<dbReference type="Proteomes" id="UP000267798">
    <property type="component" value="Unassembled WGS sequence"/>
</dbReference>
<evidence type="ECO:0000256" key="1">
    <source>
        <dbReference type="ARBA" id="ARBA00022491"/>
    </source>
</evidence>
<dbReference type="Pfam" id="PF13411">
    <property type="entry name" value="MerR_1"/>
    <property type="match status" value="1"/>
</dbReference>
<dbReference type="PANTHER" id="PTHR30204:SF69">
    <property type="entry name" value="MERR-FAMILY TRANSCRIPTIONAL REGULATOR"/>
    <property type="match status" value="1"/>
</dbReference>
<dbReference type="CDD" id="cd04772">
    <property type="entry name" value="HTH_TioE_rpt1"/>
    <property type="match status" value="1"/>
</dbReference>
<evidence type="ECO:0000256" key="2">
    <source>
        <dbReference type="ARBA" id="ARBA00023015"/>
    </source>
</evidence>
<protein>
    <submittedName>
        <fullName evidence="6">MerR family transcriptional regulator</fullName>
    </submittedName>
</protein>
<keyword evidence="4" id="KW-0804">Transcription</keyword>
<keyword evidence="1" id="KW-0678">Repressor</keyword>
<keyword evidence="2" id="KW-0805">Transcription regulation</keyword>
<dbReference type="OrthoDB" id="122388at2"/>
<dbReference type="PANTHER" id="PTHR30204">
    <property type="entry name" value="REDOX-CYCLING DRUG-SENSING TRANSCRIPTIONAL ACTIVATOR SOXR"/>
    <property type="match status" value="1"/>
</dbReference>
<dbReference type="PROSITE" id="PS50937">
    <property type="entry name" value="HTH_MERR_2"/>
    <property type="match status" value="2"/>
</dbReference>
<reference evidence="6 7" key="1">
    <citation type="submission" date="2018-09" db="EMBL/GenBank/DDBJ databases">
        <title>Paenibacillus aracenensis nov. sp. isolated from a cave in southern Spain.</title>
        <authorList>
            <person name="Jurado V."/>
            <person name="Gutierrez-Patricio S."/>
            <person name="Gonzalez-Pimentel J.L."/>
            <person name="Miller A.Z."/>
            <person name="Laiz L."/>
            <person name="Saiz-Jimenez C."/>
        </authorList>
    </citation>
    <scope>NUCLEOTIDE SEQUENCE [LARGE SCALE GENOMIC DNA]</scope>
    <source>
        <strain evidence="6 7">JCM 19203</strain>
    </source>
</reference>
<feature type="domain" description="HTH merR-type" evidence="5">
    <location>
        <begin position="121"/>
        <end position="190"/>
    </location>
</feature>
<proteinExistence type="predicted"/>
<evidence type="ECO:0000256" key="4">
    <source>
        <dbReference type="ARBA" id="ARBA00023163"/>
    </source>
</evidence>
<organism evidence="6 7">
    <name type="scientific">Paenibacillus pinisoli</name>
    <dbReference type="NCBI Taxonomy" id="1276110"/>
    <lineage>
        <taxon>Bacteria</taxon>
        <taxon>Bacillati</taxon>
        <taxon>Bacillota</taxon>
        <taxon>Bacilli</taxon>
        <taxon>Bacillales</taxon>
        <taxon>Paenibacillaceae</taxon>
        <taxon>Paenibacillus</taxon>
    </lineage>
</organism>
<keyword evidence="3" id="KW-0238">DNA-binding</keyword>
<accession>A0A3A6PBL7</accession>
<dbReference type="InterPro" id="IPR000551">
    <property type="entry name" value="MerR-type_HTH_dom"/>
</dbReference>
<dbReference type="InterPro" id="IPR009061">
    <property type="entry name" value="DNA-bd_dom_put_sf"/>
</dbReference>
<sequence>MRFYRPIDIARELGISTSALRHYESWGVIPSPERAENGYRLYTEVHAAYFRCLRAMFPGFGVSVTCQTLKHVMNGDINAAFWLVNREQALLHEEKTVADQTLALLQQPDLPPVRGKKRLGRMSIGEAAAYTNVQASAIRHWEKEGLIIPERDPENGYRIFGATQIRQILLIRTLRRTVYLLDRMRAIVKAVEHHDVEKAKEVTEEALHVLHGRIQLQLSGIYHLIELCRTSGHIKPMYGWQH</sequence>
<dbReference type="GO" id="GO:0003677">
    <property type="term" value="F:DNA binding"/>
    <property type="evidence" value="ECO:0007669"/>
    <property type="project" value="UniProtKB-KW"/>
</dbReference>